<dbReference type="Gene3D" id="3.40.50.300">
    <property type="entry name" value="P-loop containing nucleotide triphosphate hydrolases"/>
    <property type="match status" value="1"/>
</dbReference>
<dbReference type="GO" id="GO:0006260">
    <property type="term" value="P:DNA replication"/>
    <property type="evidence" value="ECO:0007669"/>
    <property type="project" value="UniProtKB-UniRule"/>
</dbReference>
<dbReference type="PANTHER" id="PTHR32182">
    <property type="entry name" value="DNA REPLICATION AND REPAIR PROTEIN RECF"/>
    <property type="match status" value="1"/>
</dbReference>
<evidence type="ECO:0000313" key="16">
    <source>
        <dbReference type="Proteomes" id="UP000075670"/>
    </source>
</evidence>
<dbReference type="SUPFAM" id="SSF52540">
    <property type="entry name" value="P-loop containing nucleoside triphosphate hydrolases"/>
    <property type="match status" value="1"/>
</dbReference>
<dbReference type="RefSeq" id="WP_062280969.1">
    <property type="nucleotide sequence ID" value="NZ_LTBC01000001.1"/>
</dbReference>
<comment type="function">
    <text evidence="12 13">The RecF protein is involved in DNA metabolism; it is required for DNA replication and normal SOS inducibility. RecF binds preferentially to single-stranded, linear DNA. It also seems to bind ATP.</text>
</comment>
<evidence type="ECO:0000259" key="14">
    <source>
        <dbReference type="Pfam" id="PF02463"/>
    </source>
</evidence>
<keyword evidence="16" id="KW-1185">Reference proteome</keyword>
<name>A0A151B1W8_9FIRM</name>
<gene>
    <name evidence="15" type="primary">recF_1</name>
    <name evidence="12" type="synonym">recF</name>
    <name evidence="15" type="ORF">MOMUL_04720</name>
</gene>
<dbReference type="GO" id="GO:0006302">
    <property type="term" value="P:double-strand break repair"/>
    <property type="evidence" value="ECO:0007669"/>
    <property type="project" value="TreeGrafter"/>
</dbReference>
<dbReference type="NCBIfam" id="TIGR00611">
    <property type="entry name" value="recf"/>
    <property type="match status" value="1"/>
</dbReference>
<dbReference type="OrthoDB" id="9803889at2"/>
<keyword evidence="8 12" id="KW-0067">ATP-binding</keyword>
<keyword evidence="5 12" id="KW-0235">DNA replication</keyword>
<dbReference type="InterPro" id="IPR003395">
    <property type="entry name" value="RecF/RecN/SMC_N"/>
</dbReference>
<dbReference type="GO" id="GO:0003697">
    <property type="term" value="F:single-stranded DNA binding"/>
    <property type="evidence" value="ECO:0007669"/>
    <property type="project" value="UniProtKB-UniRule"/>
</dbReference>
<dbReference type="InterPro" id="IPR018078">
    <property type="entry name" value="DNA-binding_RecF_CS"/>
</dbReference>
<keyword evidence="7 12" id="KW-0227">DNA damage</keyword>
<evidence type="ECO:0000256" key="12">
    <source>
        <dbReference type="HAMAP-Rule" id="MF_00365"/>
    </source>
</evidence>
<protein>
    <recommendedName>
        <fullName evidence="3 12">DNA replication and repair protein RecF</fullName>
    </recommendedName>
</protein>
<evidence type="ECO:0000256" key="7">
    <source>
        <dbReference type="ARBA" id="ARBA00022763"/>
    </source>
</evidence>
<evidence type="ECO:0000256" key="2">
    <source>
        <dbReference type="ARBA" id="ARBA00008016"/>
    </source>
</evidence>
<keyword evidence="6 12" id="KW-0547">Nucleotide-binding</keyword>
<sequence length="363" mass="41342">MTAISLRQLQLTNFRSYRELTWNCQPGLNIIQGPNAAGKTNLLEAVGYLSFARSLRQQQDQQVVSWGENSFQVKGFCNTSQENLELAIIYQQNHKELTINGRHHRLVDLLGILPVIYFGPDDLLLLKGAPVYRRQFLDREISILDRLYCHSLQSYRRLLLQRNRLLREIKAGRGKVQELEPWNVQLVSTGLNIIQRRGAFLQALEPLAAAIYQSMDAREQLTLSYRPIVGDGEEWLAKITAGQEREIQAGLSLWGPHRDDFSFFIGDHEARFFASQGQQRSAVLALKIAEARIFMQVMGKRPILLLDDVFSELDSKRQQALLELLATAGQTFLTTTELTRLPASLLEQATLWKLSGERRLVVG</sequence>
<dbReference type="Proteomes" id="UP000075670">
    <property type="component" value="Unassembled WGS sequence"/>
</dbReference>
<dbReference type="GO" id="GO:0005737">
    <property type="term" value="C:cytoplasm"/>
    <property type="evidence" value="ECO:0007669"/>
    <property type="project" value="UniProtKB-SubCell"/>
</dbReference>
<dbReference type="GO" id="GO:0009432">
    <property type="term" value="P:SOS response"/>
    <property type="evidence" value="ECO:0007669"/>
    <property type="project" value="UniProtKB-UniRule"/>
</dbReference>
<dbReference type="GO" id="GO:0005524">
    <property type="term" value="F:ATP binding"/>
    <property type="evidence" value="ECO:0007669"/>
    <property type="project" value="UniProtKB-UniRule"/>
</dbReference>
<dbReference type="PATRIC" id="fig|1122241.3.peg.500"/>
<keyword evidence="10 12" id="KW-0234">DNA repair</keyword>
<dbReference type="InterPro" id="IPR001238">
    <property type="entry name" value="DNA-binding_RecF"/>
</dbReference>
<evidence type="ECO:0000313" key="15">
    <source>
        <dbReference type="EMBL" id="KYH33762.1"/>
    </source>
</evidence>
<feature type="binding site" evidence="12">
    <location>
        <begin position="33"/>
        <end position="40"/>
    </location>
    <ligand>
        <name>ATP</name>
        <dbReference type="ChEBI" id="CHEBI:30616"/>
    </ligand>
</feature>
<dbReference type="InterPro" id="IPR042174">
    <property type="entry name" value="RecF_2"/>
</dbReference>
<comment type="similarity">
    <text evidence="2 12 13">Belongs to the RecF family.</text>
</comment>
<comment type="subcellular location">
    <subcellularLocation>
        <location evidence="1 12 13">Cytoplasm</location>
    </subcellularLocation>
</comment>
<dbReference type="AlphaFoldDB" id="A0A151B1W8"/>
<dbReference type="GO" id="GO:0000731">
    <property type="term" value="P:DNA synthesis involved in DNA repair"/>
    <property type="evidence" value="ECO:0007669"/>
    <property type="project" value="TreeGrafter"/>
</dbReference>
<evidence type="ECO:0000256" key="1">
    <source>
        <dbReference type="ARBA" id="ARBA00004496"/>
    </source>
</evidence>
<comment type="caution">
    <text evidence="15">The sequence shown here is derived from an EMBL/GenBank/DDBJ whole genome shotgun (WGS) entry which is preliminary data.</text>
</comment>
<evidence type="ECO:0000256" key="11">
    <source>
        <dbReference type="ARBA" id="ARBA00023236"/>
    </source>
</evidence>
<dbReference type="PROSITE" id="PS00617">
    <property type="entry name" value="RECF_1"/>
    <property type="match status" value="1"/>
</dbReference>
<reference evidence="15 16" key="1">
    <citation type="submission" date="2016-02" db="EMBL/GenBank/DDBJ databases">
        <title>Genome sequence of Moorella mulderi DSM 14980.</title>
        <authorList>
            <person name="Poehlein A."/>
            <person name="Daniel R."/>
        </authorList>
    </citation>
    <scope>NUCLEOTIDE SEQUENCE [LARGE SCALE GENOMIC DNA]</scope>
    <source>
        <strain evidence="15 16">DSM 14980</strain>
    </source>
</reference>
<dbReference type="Gene3D" id="1.20.1050.90">
    <property type="entry name" value="RecF/RecN/SMC, N-terminal domain"/>
    <property type="match status" value="1"/>
</dbReference>
<organism evidence="15 16">
    <name type="scientific">Moorella mulderi DSM 14980</name>
    <dbReference type="NCBI Taxonomy" id="1122241"/>
    <lineage>
        <taxon>Bacteria</taxon>
        <taxon>Bacillati</taxon>
        <taxon>Bacillota</taxon>
        <taxon>Clostridia</taxon>
        <taxon>Neomoorellales</taxon>
        <taxon>Neomoorellaceae</taxon>
        <taxon>Neomoorella</taxon>
    </lineage>
</organism>
<evidence type="ECO:0000256" key="5">
    <source>
        <dbReference type="ARBA" id="ARBA00022705"/>
    </source>
</evidence>
<evidence type="ECO:0000256" key="8">
    <source>
        <dbReference type="ARBA" id="ARBA00022840"/>
    </source>
</evidence>
<dbReference type="InterPro" id="IPR027417">
    <property type="entry name" value="P-loop_NTPase"/>
</dbReference>
<evidence type="ECO:0000256" key="9">
    <source>
        <dbReference type="ARBA" id="ARBA00023125"/>
    </source>
</evidence>
<proteinExistence type="inferred from homology"/>
<evidence type="ECO:0000256" key="10">
    <source>
        <dbReference type="ARBA" id="ARBA00023204"/>
    </source>
</evidence>
<accession>A0A151B1W8</accession>
<evidence type="ECO:0000256" key="6">
    <source>
        <dbReference type="ARBA" id="ARBA00022741"/>
    </source>
</evidence>
<keyword evidence="11 12" id="KW-0742">SOS response</keyword>
<evidence type="ECO:0000256" key="4">
    <source>
        <dbReference type="ARBA" id="ARBA00022490"/>
    </source>
</evidence>
<feature type="domain" description="RecF/RecN/SMC N-terminal" evidence="14">
    <location>
        <begin position="6"/>
        <end position="335"/>
    </location>
</feature>
<keyword evidence="9 12" id="KW-0238">DNA-binding</keyword>
<keyword evidence="4 12" id="KW-0963">Cytoplasm</keyword>
<dbReference type="PROSITE" id="PS00618">
    <property type="entry name" value="RECF_2"/>
    <property type="match status" value="1"/>
</dbReference>
<dbReference type="Pfam" id="PF02463">
    <property type="entry name" value="SMC_N"/>
    <property type="match status" value="1"/>
</dbReference>
<dbReference type="PANTHER" id="PTHR32182:SF0">
    <property type="entry name" value="DNA REPLICATION AND REPAIR PROTEIN RECF"/>
    <property type="match status" value="1"/>
</dbReference>
<evidence type="ECO:0000256" key="13">
    <source>
        <dbReference type="RuleBase" id="RU000578"/>
    </source>
</evidence>
<evidence type="ECO:0000256" key="3">
    <source>
        <dbReference type="ARBA" id="ARBA00020170"/>
    </source>
</evidence>
<dbReference type="EMBL" id="LTBC01000001">
    <property type="protein sequence ID" value="KYH33762.1"/>
    <property type="molecule type" value="Genomic_DNA"/>
</dbReference>
<dbReference type="HAMAP" id="MF_00365">
    <property type="entry name" value="RecF"/>
    <property type="match status" value="1"/>
</dbReference>